<evidence type="ECO:0000313" key="3">
    <source>
        <dbReference type="Proteomes" id="UP000500895"/>
    </source>
</evidence>
<evidence type="ECO:0000313" key="2">
    <source>
        <dbReference type="EMBL" id="QIP06421.1"/>
    </source>
</evidence>
<organism evidence="2 3">
    <name type="scientific">Bradyrhizobium symbiodeficiens</name>
    <dbReference type="NCBI Taxonomy" id="1404367"/>
    <lineage>
        <taxon>Bacteria</taxon>
        <taxon>Pseudomonadati</taxon>
        <taxon>Pseudomonadota</taxon>
        <taxon>Alphaproteobacteria</taxon>
        <taxon>Hyphomicrobiales</taxon>
        <taxon>Nitrobacteraceae</taxon>
        <taxon>Bradyrhizobium</taxon>
    </lineage>
</organism>
<dbReference type="AlphaFoldDB" id="A0A6G9A1V3"/>
<dbReference type="EMBL" id="CP050066">
    <property type="protein sequence ID" value="QIP06421.1"/>
    <property type="molecule type" value="Genomic_DNA"/>
</dbReference>
<sequence length="81" mass="8337">MDAPKPAVAAAKSADPAKPDTRRAQTQPALKPSVSDGAGEATQIVGAGLVPYKEPARLSMCRIASRGHPTIVTLLALSRCT</sequence>
<gene>
    <name evidence="2" type="ORF">HAV00_09270</name>
</gene>
<name>A0A6G9A1V3_9BRAD</name>
<dbReference type="Proteomes" id="UP000500895">
    <property type="component" value="Chromosome"/>
</dbReference>
<dbReference type="RefSeq" id="WP_166467436.1">
    <property type="nucleotide sequence ID" value="NZ_CP050066.2"/>
</dbReference>
<evidence type="ECO:0000256" key="1">
    <source>
        <dbReference type="SAM" id="MobiDB-lite"/>
    </source>
</evidence>
<protein>
    <submittedName>
        <fullName evidence="2">Uncharacterized protein</fullName>
    </submittedName>
</protein>
<feature type="compositionally biased region" description="Low complexity" evidence="1">
    <location>
        <begin position="1"/>
        <end position="14"/>
    </location>
</feature>
<feature type="region of interest" description="Disordered" evidence="1">
    <location>
        <begin position="1"/>
        <end position="38"/>
    </location>
</feature>
<accession>A0A6G9A1V3</accession>
<reference evidence="2 3" key="1">
    <citation type="journal article" date="2020" name="Int. J. Syst. Evol. Microbiol.">
        <title>Description and complete genome sequences of Bradyrhizobium symbiodeficiens sp. nov., a non-symbiotic bacterium associated with legumes native to Canada.</title>
        <authorList>
            <person name="Bromfield E.S.P."/>
            <person name="Cloutier S."/>
            <person name="Nguyen H.D.T."/>
        </authorList>
    </citation>
    <scope>NUCLEOTIDE SEQUENCE [LARGE SCALE GENOMIC DNA]</scope>
    <source>
        <strain evidence="2 3">101S1MB</strain>
    </source>
</reference>
<proteinExistence type="predicted"/>